<dbReference type="RefSeq" id="WP_102597726.1">
    <property type="nucleotide sequence ID" value="NZ_PNQX01000001.1"/>
</dbReference>
<protein>
    <recommendedName>
        <fullName evidence="2">HNH nuclease domain-containing protein</fullName>
    </recommendedName>
</protein>
<dbReference type="CDD" id="cd00085">
    <property type="entry name" value="HNHc"/>
    <property type="match status" value="1"/>
</dbReference>
<dbReference type="Proteomes" id="UP000235739">
    <property type="component" value="Unassembled WGS sequence"/>
</dbReference>
<evidence type="ECO:0000256" key="1">
    <source>
        <dbReference type="SAM" id="MobiDB-lite"/>
    </source>
</evidence>
<organism evidence="3 4">
    <name type="scientific">Glutamicibacter arilaitensis</name>
    <dbReference type="NCBI Taxonomy" id="256701"/>
    <lineage>
        <taxon>Bacteria</taxon>
        <taxon>Bacillati</taxon>
        <taxon>Actinomycetota</taxon>
        <taxon>Actinomycetes</taxon>
        <taxon>Micrococcales</taxon>
        <taxon>Micrococcaceae</taxon>
        <taxon>Glutamicibacter</taxon>
    </lineage>
</organism>
<evidence type="ECO:0000313" key="4">
    <source>
        <dbReference type="Proteomes" id="UP000235739"/>
    </source>
</evidence>
<feature type="region of interest" description="Disordered" evidence="1">
    <location>
        <begin position="279"/>
        <end position="384"/>
    </location>
</feature>
<feature type="compositionally biased region" description="Polar residues" evidence="1">
    <location>
        <begin position="280"/>
        <end position="289"/>
    </location>
</feature>
<dbReference type="SMART" id="SM00507">
    <property type="entry name" value="HNHc"/>
    <property type="match status" value="1"/>
</dbReference>
<evidence type="ECO:0000313" key="3">
    <source>
        <dbReference type="EMBL" id="PMQ21078.1"/>
    </source>
</evidence>
<sequence>MSIHQLVAASQTLREALTGSLPRAAAQMLLELMASCCALLVKLSVSLREIDDPRVAAAHARLVETIYRYTLREQLHSAIHLESTGAHLLEDEELVAVAESRSSFAVGARQHSGRAHYQNTGEFLATWLGLNSHEGQNRVRDAHLLIARRLMDGSTIAPRMNQLATLYTQAPALDPRLVARVARALDKFEPADTCFQGQPLEPTACNEQGQLLEHLAAELLQEPDRATRESKLAALLATQRKARKKTRNPEPGIYPRGTVGDCDKYELYVAGTQREEFRSTLAQADNPRTNAGKAARSGESSDGVDMDYGAEESGSQGEAQPGQNAGDPAVDELFSSKEPPPPWAREDRGTFFGQQSGEEPEAEKPAHGAGEANPSRNQDSSLLGDGEVPVAQRRLNALMAALRRRSAGKAANGITPKIGMLIQLSDLQDLREASKLRATTEHGLNLDSVDTAQLICQGEIYRVVFGPDGQPLDVGRKERFFTDAMKRAIFARDRGCIVPGCTAPPEMIEYHHDNWWERGGCTSVRNGSCLCRRHHHAIHAGLIGLVTVGGLAHIMLPKHLDPLQIPRRNSVPVAA</sequence>
<dbReference type="AlphaFoldDB" id="A0A2N7S4J7"/>
<name>A0A2N7S4J7_9MICC</name>
<evidence type="ECO:0000259" key="2">
    <source>
        <dbReference type="SMART" id="SM00507"/>
    </source>
</evidence>
<feature type="region of interest" description="Disordered" evidence="1">
    <location>
        <begin position="239"/>
        <end position="258"/>
    </location>
</feature>
<gene>
    <name evidence="3" type="ORF">CIK84_05740</name>
</gene>
<comment type="caution">
    <text evidence="3">The sequence shown here is derived from an EMBL/GenBank/DDBJ whole genome shotgun (WGS) entry which is preliminary data.</text>
</comment>
<dbReference type="InterPro" id="IPR003615">
    <property type="entry name" value="HNH_nuc"/>
</dbReference>
<dbReference type="EMBL" id="PNQX01000001">
    <property type="protein sequence ID" value="PMQ21078.1"/>
    <property type="molecule type" value="Genomic_DNA"/>
</dbReference>
<proteinExistence type="predicted"/>
<accession>A0A2N7S4J7</accession>
<feature type="domain" description="HNH nuclease" evidence="2">
    <location>
        <begin position="484"/>
        <end position="536"/>
    </location>
</feature>
<reference evidence="3 4" key="1">
    <citation type="journal article" date="2017" name="Elife">
        <title>Extensive horizontal gene transfer in cheese-associated bacteria.</title>
        <authorList>
            <person name="Bonham K.S."/>
            <person name="Wolfe B.E."/>
            <person name="Dutton R.J."/>
        </authorList>
    </citation>
    <scope>NUCLEOTIDE SEQUENCE [LARGE SCALE GENOMIC DNA]</scope>
    <source>
        <strain evidence="3 4">JB182</strain>
    </source>
</reference>
<feature type="compositionally biased region" description="Polar residues" evidence="1">
    <location>
        <begin position="313"/>
        <end position="323"/>
    </location>
</feature>